<evidence type="ECO:0000256" key="3">
    <source>
        <dbReference type="ARBA" id="ARBA00023002"/>
    </source>
</evidence>
<protein>
    <recommendedName>
        <fullName evidence="6">Thiol peroxidase</fullName>
        <shortName evidence="6">Tpx</shortName>
        <ecNumber evidence="6">1.11.1.24</ecNumber>
    </recommendedName>
    <alternativeName>
        <fullName evidence="6">Peroxiredoxin tpx</fullName>
        <shortName evidence="6">Prx</shortName>
    </alternativeName>
    <alternativeName>
        <fullName evidence="6">Thioredoxin peroxidase</fullName>
    </alternativeName>
    <alternativeName>
        <fullName evidence="6">Thioredoxin-dependent peroxiredoxin</fullName>
    </alternativeName>
</protein>
<keyword evidence="4 6" id="KW-1015">Disulfide bond</keyword>
<dbReference type="PANTHER" id="PTHR43110">
    <property type="entry name" value="THIOL PEROXIDASE"/>
    <property type="match status" value="1"/>
</dbReference>
<evidence type="ECO:0000313" key="9">
    <source>
        <dbReference type="Proteomes" id="UP000189956"/>
    </source>
</evidence>
<accession>A0A1T4JP10</accession>
<dbReference type="EMBL" id="FUWL01000003">
    <property type="protein sequence ID" value="SJZ31775.1"/>
    <property type="molecule type" value="Genomic_DNA"/>
</dbReference>
<dbReference type="PROSITE" id="PS51257">
    <property type="entry name" value="PROKAR_LIPOPROTEIN"/>
    <property type="match status" value="1"/>
</dbReference>
<dbReference type="HAMAP" id="MF_00269">
    <property type="entry name" value="Tpx"/>
    <property type="match status" value="1"/>
</dbReference>
<proteinExistence type="inferred from homology"/>
<keyword evidence="1 6" id="KW-0575">Peroxidase</keyword>
<comment type="subunit">
    <text evidence="6">Homodimer.</text>
</comment>
<dbReference type="Proteomes" id="UP000189956">
    <property type="component" value="Unassembled WGS sequence"/>
</dbReference>
<feature type="disulfide bond" description="Redox-active" evidence="6">
    <location>
        <begin position="98"/>
        <end position="132"/>
    </location>
</feature>
<reference evidence="8 9" key="1">
    <citation type="submission" date="2017-02" db="EMBL/GenBank/DDBJ databases">
        <authorList>
            <person name="Peterson S.W."/>
        </authorList>
    </citation>
    <scope>NUCLEOTIDE SEQUENCE [LARGE SCALE GENOMIC DNA]</scope>
    <source>
        <strain evidence="8 9">ATCC 700135</strain>
    </source>
</reference>
<evidence type="ECO:0000313" key="8">
    <source>
        <dbReference type="EMBL" id="SJZ31775.1"/>
    </source>
</evidence>
<gene>
    <name evidence="6" type="primary">tpx</name>
    <name evidence="8" type="ORF">SAMN02745205_00179</name>
</gene>
<dbReference type="InterPro" id="IPR050455">
    <property type="entry name" value="Tpx_Peroxidase_subfamily"/>
</dbReference>
<feature type="active site" description="Cysteine sulfenic acid (-SOH) intermediate" evidence="6">
    <location>
        <position position="98"/>
    </location>
</feature>
<evidence type="ECO:0000256" key="1">
    <source>
        <dbReference type="ARBA" id="ARBA00022559"/>
    </source>
</evidence>
<evidence type="ECO:0000256" key="6">
    <source>
        <dbReference type="HAMAP-Rule" id="MF_00269"/>
    </source>
</evidence>
<dbReference type="InterPro" id="IPR013740">
    <property type="entry name" value="Redoxin"/>
</dbReference>
<keyword evidence="2 6" id="KW-0049">Antioxidant</keyword>
<sequence>MNIKIKLAFVAAVGLFVACTQPNRQSTLANQETLSAPDTTMVSMRGNALPILGHQPMVGEVAPDFTAVRVDMSDLTLNSLKGTRVVLNIFPSIDTGVCAQSVRTFNERAAQLENTVVLCVSKDLPFAQGRFCGAEGIDKVMTVSMFRNMDFDLAYGVRIAEGPFAGLFARAVVVIDEEGKVIHHELVSDISQEPDYEAVVKVLS</sequence>
<comment type="miscellaneous">
    <text evidence="6">The active site is a conserved redox-active cysteine residue, the peroxidatic cysteine (C(P)), which makes the nucleophilic attack on the peroxide substrate. The peroxide oxidizes the C(P)-SH to cysteine sulfenic acid (C(P)-SOH), which then reacts with another cysteine residue, the resolving cysteine (C(R)), to form a disulfide bridge. The disulfide is subsequently reduced by an appropriate electron donor to complete the catalytic cycle. In this atypical 2-Cys peroxiredoxin, C(R) is present in the same subunit to form an intramolecular disulfide. The disulfide is subsequently reduced by thioredoxin.</text>
</comment>
<dbReference type="SUPFAM" id="SSF52833">
    <property type="entry name" value="Thioredoxin-like"/>
    <property type="match status" value="1"/>
</dbReference>
<dbReference type="GO" id="GO:0008379">
    <property type="term" value="F:thioredoxin peroxidase activity"/>
    <property type="evidence" value="ECO:0007669"/>
    <property type="project" value="UniProtKB-UniRule"/>
</dbReference>
<evidence type="ECO:0000256" key="4">
    <source>
        <dbReference type="ARBA" id="ARBA00023157"/>
    </source>
</evidence>
<dbReference type="Pfam" id="PF08534">
    <property type="entry name" value="Redoxin"/>
    <property type="match status" value="1"/>
</dbReference>
<dbReference type="InterPro" id="IPR013766">
    <property type="entry name" value="Thioredoxin_domain"/>
</dbReference>
<comment type="similarity">
    <text evidence="6">Belongs to the peroxiredoxin family. Tpx subfamily.</text>
</comment>
<evidence type="ECO:0000256" key="2">
    <source>
        <dbReference type="ARBA" id="ARBA00022862"/>
    </source>
</evidence>
<dbReference type="PANTHER" id="PTHR43110:SF1">
    <property type="entry name" value="THIOL PEROXIDASE"/>
    <property type="match status" value="1"/>
</dbReference>
<dbReference type="Gene3D" id="3.40.30.10">
    <property type="entry name" value="Glutaredoxin"/>
    <property type="match status" value="1"/>
</dbReference>
<comment type="function">
    <text evidence="6">Thiol-specific peroxidase that catalyzes the reduction of hydrogen peroxide and organic hydroperoxides to water and alcohols, respectively. Plays a role in cell protection against oxidative stress by detoxifying peroxides.</text>
</comment>
<keyword evidence="3 6" id="KW-0560">Oxidoreductase</keyword>
<dbReference type="InterPro" id="IPR036249">
    <property type="entry name" value="Thioredoxin-like_sf"/>
</dbReference>
<dbReference type="NCBIfam" id="NF001808">
    <property type="entry name" value="PRK00522.1"/>
    <property type="match status" value="1"/>
</dbReference>
<evidence type="ECO:0000256" key="5">
    <source>
        <dbReference type="ARBA" id="ARBA00023284"/>
    </source>
</evidence>
<comment type="catalytic activity">
    <reaction evidence="6">
        <text>a hydroperoxide + [thioredoxin]-dithiol = an alcohol + [thioredoxin]-disulfide + H2O</text>
        <dbReference type="Rhea" id="RHEA:62620"/>
        <dbReference type="Rhea" id="RHEA-COMP:10698"/>
        <dbReference type="Rhea" id="RHEA-COMP:10700"/>
        <dbReference type="ChEBI" id="CHEBI:15377"/>
        <dbReference type="ChEBI" id="CHEBI:29950"/>
        <dbReference type="ChEBI" id="CHEBI:30879"/>
        <dbReference type="ChEBI" id="CHEBI:35924"/>
        <dbReference type="ChEBI" id="CHEBI:50058"/>
        <dbReference type="EC" id="1.11.1.24"/>
    </reaction>
</comment>
<organism evidence="8 9">
    <name type="scientific">Porphyromonas cangingivalis</name>
    <dbReference type="NCBI Taxonomy" id="36874"/>
    <lineage>
        <taxon>Bacteria</taxon>
        <taxon>Pseudomonadati</taxon>
        <taxon>Bacteroidota</taxon>
        <taxon>Bacteroidia</taxon>
        <taxon>Bacteroidales</taxon>
        <taxon>Porphyromonadaceae</taxon>
        <taxon>Porphyromonas</taxon>
    </lineage>
</organism>
<keyword evidence="5 6" id="KW-0676">Redox-active center</keyword>
<dbReference type="InterPro" id="IPR018219">
    <property type="entry name" value="Tpx_CS"/>
</dbReference>
<dbReference type="EC" id="1.11.1.24" evidence="6"/>
<dbReference type="AlphaFoldDB" id="A0A1T4JP10"/>
<dbReference type="InterPro" id="IPR002065">
    <property type="entry name" value="TPX"/>
</dbReference>
<name>A0A1T4JP10_PORCN</name>
<dbReference type="CDD" id="cd03014">
    <property type="entry name" value="PRX_Atyp2cys"/>
    <property type="match status" value="1"/>
</dbReference>
<dbReference type="PROSITE" id="PS51352">
    <property type="entry name" value="THIOREDOXIN_2"/>
    <property type="match status" value="1"/>
</dbReference>
<evidence type="ECO:0000259" key="7">
    <source>
        <dbReference type="PROSITE" id="PS51352"/>
    </source>
</evidence>
<feature type="domain" description="Thioredoxin" evidence="7">
    <location>
        <begin position="56"/>
        <end position="204"/>
    </location>
</feature>
<dbReference type="PROSITE" id="PS01265">
    <property type="entry name" value="TPX"/>
    <property type="match status" value="1"/>
</dbReference>